<evidence type="ECO:0000256" key="2">
    <source>
        <dbReference type="ARBA" id="ARBA00022676"/>
    </source>
</evidence>
<protein>
    <submittedName>
        <fullName evidence="5">Glycosyltransferase</fullName>
        <ecNumber evidence="5">2.4.-.-</ecNumber>
    </submittedName>
</protein>
<dbReference type="Pfam" id="PF00535">
    <property type="entry name" value="Glycos_transf_2"/>
    <property type="match status" value="1"/>
</dbReference>
<feature type="domain" description="Glycosyltransferase 2-like" evidence="4">
    <location>
        <begin position="11"/>
        <end position="163"/>
    </location>
</feature>
<comment type="similarity">
    <text evidence="1">Belongs to the glycosyltransferase 2 family.</text>
</comment>
<organism evidence="5 6">
    <name type="scientific">Bacillus yunxiaonensis</name>
    <dbReference type="NCBI Taxonomy" id="3127665"/>
    <lineage>
        <taxon>Bacteria</taxon>
        <taxon>Bacillati</taxon>
        <taxon>Bacillota</taxon>
        <taxon>Bacilli</taxon>
        <taxon>Bacillales</taxon>
        <taxon>Bacillaceae</taxon>
        <taxon>Bacillus</taxon>
    </lineage>
</organism>
<evidence type="ECO:0000256" key="3">
    <source>
        <dbReference type="ARBA" id="ARBA00022679"/>
    </source>
</evidence>
<dbReference type="SUPFAM" id="SSF53448">
    <property type="entry name" value="Nucleotide-diphospho-sugar transferases"/>
    <property type="match status" value="1"/>
</dbReference>
<gene>
    <name evidence="5" type="ORF">WAX78_10425</name>
</gene>
<evidence type="ECO:0000313" key="5">
    <source>
        <dbReference type="EMBL" id="MEI4829868.1"/>
    </source>
</evidence>
<keyword evidence="6" id="KW-1185">Reference proteome</keyword>
<dbReference type="PANTHER" id="PTHR22916:SF51">
    <property type="entry name" value="GLYCOSYLTRANSFERASE EPSH-RELATED"/>
    <property type="match status" value="1"/>
</dbReference>
<dbReference type="EMBL" id="JBAWSV010000003">
    <property type="protein sequence ID" value="MEI4829868.1"/>
    <property type="molecule type" value="Genomic_DNA"/>
</dbReference>
<evidence type="ECO:0000256" key="1">
    <source>
        <dbReference type="ARBA" id="ARBA00006739"/>
    </source>
</evidence>
<dbReference type="PANTHER" id="PTHR22916">
    <property type="entry name" value="GLYCOSYLTRANSFERASE"/>
    <property type="match status" value="1"/>
</dbReference>
<dbReference type="RefSeq" id="WP_336482217.1">
    <property type="nucleotide sequence ID" value="NZ_JBAWSV010000003.1"/>
</dbReference>
<keyword evidence="3 5" id="KW-0808">Transferase</keyword>
<dbReference type="InterPro" id="IPR029044">
    <property type="entry name" value="Nucleotide-diphossugar_trans"/>
</dbReference>
<proteinExistence type="inferred from homology"/>
<evidence type="ECO:0000259" key="4">
    <source>
        <dbReference type="Pfam" id="PF00535"/>
    </source>
</evidence>
<dbReference type="EC" id="2.4.-.-" evidence="5"/>
<accession>A0ABU8FVB0</accession>
<dbReference type="CDD" id="cd00761">
    <property type="entry name" value="Glyco_tranf_GTA_type"/>
    <property type="match status" value="1"/>
</dbReference>
<dbReference type="InterPro" id="IPR001173">
    <property type="entry name" value="Glyco_trans_2-like"/>
</dbReference>
<reference evidence="5 6" key="1">
    <citation type="submission" date="2024-01" db="EMBL/GenBank/DDBJ databases">
        <title>Seven novel Bacillus-like species.</title>
        <authorList>
            <person name="Liu G."/>
        </authorList>
    </citation>
    <scope>NUCLEOTIDE SEQUENCE [LARGE SCALE GENOMIC DNA]</scope>
    <source>
        <strain evidence="5 6">FJAT-53711</strain>
    </source>
</reference>
<dbReference type="Gene3D" id="3.90.550.10">
    <property type="entry name" value="Spore Coat Polysaccharide Biosynthesis Protein SpsA, Chain A"/>
    <property type="match status" value="1"/>
</dbReference>
<comment type="caution">
    <text evidence="5">The sequence shown here is derived from an EMBL/GenBank/DDBJ whole genome shotgun (WGS) entry which is preliminary data.</text>
</comment>
<sequence length="360" mass="42155">MKNKVYDKLVSIIVPVYNAEQYLRKCINSLLNQSYKNIEIILVNDGSTDNSGKICDEYALENEKVKVIHQKNSGPSITRNVGIDAANGVYIQFVDSDDYIEPNMTEEMVNNMNEQVELVICSYRSFFLLEGNNNIRNHTCPINGKYSYSEFMQCFGELFRNTFINQLWNKLYVTELIKNNNLRFKENLNMGEDLLFNLEYIKECNYISSTDKYLYNYLIISNSSLTVSFKENLFEIEQMLFNRIKEFLIESNYYDGKNKELVKIGYAESCINCLEHLFHMNSNLSSALKKEQISNIINDNFTRENISYFRNGNIQQRFIGLWVYLKSIEGIYLFFKIKTVLRSKVGLIFKLLKKINKIGN</sequence>
<keyword evidence="2 5" id="KW-0328">Glycosyltransferase</keyword>
<dbReference type="Proteomes" id="UP001367922">
    <property type="component" value="Unassembled WGS sequence"/>
</dbReference>
<dbReference type="GO" id="GO:0016757">
    <property type="term" value="F:glycosyltransferase activity"/>
    <property type="evidence" value="ECO:0007669"/>
    <property type="project" value="UniProtKB-KW"/>
</dbReference>
<name>A0ABU8FVB0_9BACI</name>
<evidence type="ECO:0000313" key="6">
    <source>
        <dbReference type="Proteomes" id="UP001367922"/>
    </source>
</evidence>